<evidence type="ECO:0000313" key="2">
    <source>
        <dbReference type="EMBL" id="AIF16454.1"/>
    </source>
</evidence>
<gene>
    <name evidence="2" type="primary">GMPP</name>
</gene>
<dbReference type="InterPro" id="IPR029044">
    <property type="entry name" value="Nucleotide-diphossugar_trans"/>
</dbReference>
<accession>A0A075HKQ8</accession>
<keyword evidence="2" id="KW-0548">Nucleotidyltransferase</keyword>
<keyword evidence="2" id="KW-0808">Transferase</keyword>
<dbReference type="InterPro" id="IPR050486">
    <property type="entry name" value="Mannose-1P_guanyltransferase"/>
</dbReference>
<dbReference type="SUPFAM" id="SSF53448">
    <property type="entry name" value="Nucleotide-diphospho-sugar transferases"/>
    <property type="match status" value="1"/>
</dbReference>
<dbReference type="GO" id="GO:0004475">
    <property type="term" value="F:mannose-1-phosphate guanylyltransferase (GTP) activity"/>
    <property type="evidence" value="ECO:0007669"/>
    <property type="project" value="UniProtKB-EC"/>
</dbReference>
<feature type="domain" description="Nucleotidyl transferase" evidence="1">
    <location>
        <begin position="6"/>
        <end position="232"/>
    </location>
</feature>
<proteinExistence type="predicted"/>
<dbReference type="EMBL" id="KF901056">
    <property type="protein sequence ID" value="AIF16454.1"/>
    <property type="molecule type" value="Genomic_DNA"/>
</dbReference>
<reference evidence="2" key="1">
    <citation type="journal article" date="2014" name="Genome Biol. Evol.">
        <title>Pangenome evidence for extensive interdomain horizontal transfer affecting lineage core and shell genes in uncultured planktonic thaumarchaeota and euryarchaeota.</title>
        <authorList>
            <person name="Deschamps P."/>
            <person name="Zivanovic Y."/>
            <person name="Moreira D."/>
            <person name="Rodriguez-Valera F."/>
            <person name="Lopez-Garcia P."/>
        </authorList>
    </citation>
    <scope>NUCLEOTIDE SEQUENCE</scope>
</reference>
<sequence>MAKIKKAVVLAGGLGTRLRPYTLFVPKPMLPLGDKPMLEHLLEWLKRNEIDNVLICTSYLGRVIEEYFDDRSDLGIQVSFYRTPHVMGTAGQLKAAEKAFDGAFVCIYGDSVFNFGLKPLIEFHQKKRATATMVLMKYNATLSYGFIDIEMGGQVRSWREKPKVSGLVNVGCYVMEKSFLKYIPKGTMYGMDQAFNKAREGGEPIFGYKAKGKFIDIGDRQAYAAANNQYLDRLGKVL</sequence>
<dbReference type="InterPro" id="IPR005835">
    <property type="entry name" value="NTP_transferase_dom"/>
</dbReference>
<evidence type="ECO:0000259" key="1">
    <source>
        <dbReference type="Pfam" id="PF00483"/>
    </source>
</evidence>
<organism evidence="2">
    <name type="scientific">uncultured marine thaumarchaeote KM3_74_C10</name>
    <dbReference type="NCBI Taxonomy" id="1456270"/>
    <lineage>
        <taxon>Archaea</taxon>
        <taxon>Nitrososphaerota</taxon>
        <taxon>environmental samples</taxon>
    </lineage>
</organism>
<dbReference type="EC" id="2.7.7.13" evidence="2"/>
<dbReference type="PANTHER" id="PTHR22572">
    <property type="entry name" value="SUGAR-1-PHOSPHATE GUANYL TRANSFERASE"/>
    <property type="match status" value="1"/>
</dbReference>
<dbReference type="AlphaFoldDB" id="A0A075HKQ8"/>
<dbReference type="Gene3D" id="3.90.550.10">
    <property type="entry name" value="Spore Coat Polysaccharide Biosynthesis Protein SpsA, Chain A"/>
    <property type="match status" value="1"/>
</dbReference>
<dbReference type="Pfam" id="PF00483">
    <property type="entry name" value="NTP_transferase"/>
    <property type="match status" value="1"/>
</dbReference>
<dbReference type="CDD" id="cd04181">
    <property type="entry name" value="NTP_transferase"/>
    <property type="match status" value="1"/>
</dbReference>
<protein>
    <submittedName>
        <fullName evidence="2">Nucleotidyl transferase (GMPP)</fullName>
        <ecNumber evidence="2">2.7.7.13</ecNumber>
    </submittedName>
</protein>
<name>A0A075HKQ8_9ARCH</name>